<dbReference type="Proteomes" id="UP001380365">
    <property type="component" value="Unassembled WGS sequence"/>
</dbReference>
<evidence type="ECO:0008006" key="4">
    <source>
        <dbReference type="Google" id="ProtNLM"/>
    </source>
</evidence>
<feature type="signal peptide" evidence="1">
    <location>
        <begin position="1"/>
        <end position="19"/>
    </location>
</feature>
<accession>A0ABU8Q1Q2</accession>
<gene>
    <name evidence="2" type="ORF">WH159_03820</name>
</gene>
<evidence type="ECO:0000256" key="1">
    <source>
        <dbReference type="SAM" id="SignalP"/>
    </source>
</evidence>
<dbReference type="EMBL" id="JBBGZA010000001">
    <property type="protein sequence ID" value="MEJ5093671.1"/>
    <property type="molecule type" value="Genomic_DNA"/>
</dbReference>
<organism evidence="2 3">
    <name type="scientific">Sphingomonas molluscorum</name>
    <dbReference type="NCBI Taxonomy" id="418184"/>
    <lineage>
        <taxon>Bacteria</taxon>
        <taxon>Pseudomonadati</taxon>
        <taxon>Pseudomonadota</taxon>
        <taxon>Alphaproteobacteria</taxon>
        <taxon>Sphingomonadales</taxon>
        <taxon>Sphingomonadaceae</taxon>
        <taxon>Sphingomonas</taxon>
    </lineage>
</organism>
<reference evidence="2 3" key="1">
    <citation type="submission" date="2023-12" db="EMBL/GenBank/DDBJ databases">
        <title>Gut-associated functions are favored during microbiome assembly across C. elegans life.</title>
        <authorList>
            <person name="Zimmermann J."/>
        </authorList>
    </citation>
    <scope>NUCLEOTIDE SEQUENCE [LARGE SCALE GENOMIC DNA]</scope>
    <source>
        <strain evidence="2 3">JUb134</strain>
    </source>
</reference>
<proteinExistence type="predicted"/>
<protein>
    <recommendedName>
        <fullName evidence="4">Haem-binding uptake Tiki superfamily ChaN domain-containing protein</fullName>
    </recommendedName>
</protein>
<keyword evidence="1" id="KW-0732">Signal</keyword>
<keyword evidence="3" id="KW-1185">Reference proteome</keyword>
<dbReference type="RefSeq" id="WP_132883972.1">
    <property type="nucleotide sequence ID" value="NZ_JBBGZA010000001.1"/>
</dbReference>
<feature type="chain" id="PRO_5046355793" description="Haem-binding uptake Tiki superfamily ChaN domain-containing protein" evidence="1">
    <location>
        <begin position="20"/>
        <end position="418"/>
    </location>
</feature>
<sequence length="418" mass="45362">MFSRIAVLLLLAWTTAGRAETPPASVPFSERLTQAHTALHVDGEGLHGPGSTVLADAVQRAQYVMIGEYHLSREIPLFATGVCRIMAPSGLRAFVVETGPEVAAMVDSQLRRPDREERIAAFVRAHPHAIAFQDSRDESQMAARCAQMAGPDFELWGLDQEFLGSGGFLLERMLDAKPGPRSRAAIERLVAFDRTATAKALQSGSIVDLFLIQVSDQQLSEARAAIERDGGVRVKRLFRALTETRAIYLGQDVDGFSSNGRRARLMKQTLVDHLNASPGTGKLLFKFGDVHAAKGFNTLGQRDLGNFVAERADGEGTSSLHIAVYGAKGILPSYDEVGRPLKIAPFDLTDDPHYAWLKAAVPTGAQAGTNGEWTVIDLRTLRANPPADMPDAWREAARQFDLLVLAPTLSPTTTLGLQ</sequence>
<evidence type="ECO:0000313" key="2">
    <source>
        <dbReference type="EMBL" id="MEJ5093671.1"/>
    </source>
</evidence>
<comment type="caution">
    <text evidence="2">The sequence shown here is derived from an EMBL/GenBank/DDBJ whole genome shotgun (WGS) entry which is preliminary data.</text>
</comment>
<evidence type="ECO:0000313" key="3">
    <source>
        <dbReference type="Proteomes" id="UP001380365"/>
    </source>
</evidence>
<name>A0ABU8Q1Q2_9SPHN</name>